<dbReference type="PANTHER" id="PTHR12894:SF27">
    <property type="entry name" value="TRANSFORMING GROWTH FACTOR-BETA RECEPTOR-ASSOCIATED PROTEIN 1"/>
    <property type="match status" value="1"/>
</dbReference>
<dbReference type="GO" id="GO:0034058">
    <property type="term" value="P:endosomal vesicle fusion"/>
    <property type="evidence" value="ECO:0007669"/>
    <property type="project" value="TreeGrafter"/>
</dbReference>
<dbReference type="GO" id="GO:0015031">
    <property type="term" value="P:protein transport"/>
    <property type="evidence" value="ECO:0007669"/>
    <property type="project" value="UniProtKB-KW"/>
</dbReference>
<dbReference type="PROSITE" id="PS50219">
    <property type="entry name" value="CNH"/>
    <property type="match status" value="1"/>
</dbReference>
<evidence type="ECO:0000313" key="8">
    <source>
        <dbReference type="Proteomes" id="UP000230002"/>
    </source>
</evidence>
<keyword evidence="4" id="KW-0653">Protein transport</keyword>
<keyword evidence="3" id="KW-0963">Cytoplasm</keyword>
<dbReference type="AlphaFoldDB" id="A0A2G8RNY3"/>
<proteinExistence type="predicted"/>
<evidence type="ECO:0000313" key="7">
    <source>
        <dbReference type="EMBL" id="PIL23201.1"/>
    </source>
</evidence>
<dbReference type="Pfam" id="PF00780">
    <property type="entry name" value="CNH"/>
    <property type="match status" value="1"/>
</dbReference>
<name>A0A2G8RNY3_9APHY</name>
<dbReference type="OrthoDB" id="5325112at2759"/>
<gene>
    <name evidence="7" type="ORF">GSI_14510</name>
</gene>
<keyword evidence="8" id="KW-1185">Reference proteome</keyword>
<accession>A0A2G8RNY3</accession>
<evidence type="ECO:0000256" key="2">
    <source>
        <dbReference type="ARBA" id="ARBA00022448"/>
    </source>
</evidence>
<evidence type="ECO:0000256" key="1">
    <source>
        <dbReference type="ARBA" id="ARBA00004496"/>
    </source>
</evidence>
<evidence type="ECO:0000256" key="4">
    <source>
        <dbReference type="ARBA" id="ARBA00022927"/>
    </source>
</evidence>
<evidence type="ECO:0000256" key="5">
    <source>
        <dbReference type="SAM" id="MobiDB-lite"/>
    </source>
</evidence>
<organism evidence="7 8">
    <name type="scientific">Ganoderma sinense ZZ0214-1</name>
    <dbReference type="NCBI Taxonomy" id="1077348"/>
    <lineage>
        <taxon>Eukaryota</taxon>
        <taxon>Fungi</taxon>
        <taxon>Dikarya</taxon>
        <taxon>Basidiomycota</taxon>
        <taxon>Agaricomycotina</taxon>
        <taxon>Agaricomycetes</taxon>
        <taxon>Polyporales</taxon>
        <taxon>Polyporaceae</taxon>
        <taxon>Ganoderma</taxon>
    </lineage>
</organism>
<evidence type="ECO:0000259" key="6">
    <source>
        <dbReference type="PROSITE" id="PS50219"/>
    </source>
</evidence>
<dbReference type="GO" id="GO:0005737">
    <property type="term" value="C:cytoplasm"/>
    <property type="evidence" value="ECO:0007669"/>
    <property type="project" value="UniProtKB-SubCell"/>
</dbReference>
<protein>
    <recommendedName>
        <fullName evidence="6">CNH domain-containing protein</fullName>
    </recommendedName>
</protein>
<dbReference type="PANTHER" id="PTHR12894">
    <property type="entry name" value="CNH DOMAIN CONTAINING"/>
    <property type="match status" value="1"/>
</dbReference>
<dbReference type="InterPro" id="IPR032914">
    <property type="entry name" value="Vam6/VPS39/TRAP1"/>
</dbReference>
<feature type="domain" description="CNH" evidence="6">
    <location>
        <begin position="1"/>
        <end position="288"/>
    </location>
</feature>
<feature type="region of interest" description="Disordered" evidence="5">
    <location>
        <begin position="312"/>
        <end position="346"/>
    </location>
</feature>
<reference evidence="7 8" key="1">
    <citation type="journal article" date="2015" name="Sci. Rep.">
        <title>Chromosome-level genome map provides insights into diverse defense mechanisms in the medicinal fungus Ganoderma sinense.</title>
        <authorList>
            <person name="Zhu Y."/>
            <person name="Xu J."/>
            <person name="Sun C."/>
            <person name="Zhou S."/>
            <person name="Xu H."/>
            <person name="Nelson D.R."/>
            <person name="Qian J."/>
            <person name="Song J."/>
            <person name="Luo H."/>
            <person name="Xiang L."/>
            <person name="Li Y."/>
            <person name="Xu Z."/>
            <person name="Ji A."/>
            <person name="Wang L."/>
            <person name="Lu S."/>
            <person name="Hayward A."/>
            <person name="Sun W."/>
            <person name="Li X."/>
            <person name="Schwartz D.C."/>
            <person name="Wang Y."/>
            <person name="Chen S."/>
        </authorList>
    </citation>
    <scope>NUCLEOTIDE SEQUENCE [LARGE SCALE GENOMIC DNA]</scope>
    <source>
        <strain evidence="7 8">ZZ0214-1</strain>
    </source>
</reference>
<dbReference type="GO" id="GO:0006914">
    <property type="term" value="P:autophagy"/>
    <property type="evidence" value="ECO:0007669"/>
    <property type="project" value="TreeGrafter"/>
</dbReference>
<dbReference type="STRING" id="1077348.A0A2G8RNY3"/>
<sequence length="346" mass="38128">MLTFVLLELGSEIYVGCDNGELLRFALQASTSDAPDSYALLSRQSLPNEKPIDQIVLAPSISRALILCDRQIHFYTLPALDVVSHNLIKPIRNVITFAVDEQHLKRPPQFSNDIPVPVEPIEFCVIKRSAVSLYSLRERLFFQKEIPLPLGGVLARRTGKYLCVADRENYGMIDLEHASMIPLLPISQAPDTTIAVKPSITVITESEFLILSWTGASTLGVFITGDGDPVRGTLEWPSHPEAISLDYPYVTTLLPNNTIEIHSIETQSIVQVIPAPLEGSSPGEDRKVLVTCQNGFFIPSTQQSEKLRMTPQRLLRKPATPGRENGGGTIAREEDNAVPDIPALDV</sequence>
<comment type="caution">
    <text evidence="7">The sequence shown here is derived from an EMBL/GenBank/DDBJ whole genome shotgun (WGS) entry which is preliminary data.</text>
</comment>
<comment type="subcellular location">
    <subcellularLocation>
        <location evidence="1">Cytoplasm</location>
    </subcellularLocation>
</comment>
<evidence type="ECO:0000256" key="3">
    <source>
        <dbReference type="ARBA" id="ARBA00022490"/>
    </source>
</evidence>
<dbReference type="GO" id="GO:0016020">
    <property type="term" value="C:membrane"/>
    <property type="evidence" value="ECO:0007669"/>
    <property type="project" value="TreeGrafter"/>
</dbReference>
<dbReference type="InterPro" id="IPR001180">
    <property type="entry name" value="CNH_dom"/>
</dbReference>
<dbReference type="Proteomes" id="UP000230002">
    <property type="component" value="Unassembled WGS sequence"/>
</dbReference>
<keyword evidence="2" id="KW-0813">Transport</keyword>
<dbReference type="EMBL" id="AYKW01000068">
    <property type="protein sequence ID" value="PIL23201.1"/>
    <property type="molecule type" value="Genomic_DNA"/>
</dbReference>